<dbReference type="EMBL" id="BGZK01000818">
    <property type="protein sequence ID" value="GBP61602.1"/>
    <property type="molecule type" value="Genomic_DNA"/>
</dbReference>
<gene>
    <name evidence="2" type="ORF">EVAR_27489_1</name>
</gene>
<name>A0A4C1XF47_EUMVA</name>
<evidence type="ECO:0000313" key="2">
    <source>
        <dbReference type="EMBL" id="GBP61602.1"/>
    </source>
</evidence>
<comment type="caution">
    <text evidence="2">The sequence shown here is derived from an EMBL/GenBank/DDBJ whole genome shotgun (WGS) entry which is preliminary data.</text>
</comment>
<dbReference type="Proteomes" id="UP000299102">
    <property type="component" value="Unassembled WGS sequence"/>
</dbReference>
<evidence type="ECO:0000313" key="3">
    <source>
        <dbReference type="Proteomes" id="UP000299102"/>
    </source>
</evidence>
<sequence length="117" mass="13042">MQGTGPARFRGGKYHNRRVVKGPTIISSNHVNRVEVVKLLESVFISRSGRARICPTRMYCGGMLMVEVSLNKIKEQLRKTNYDPGRALVLTPITLSVMIPILVTALILISFPTYPDS</sequence>
<reference evidence="2 3" key="1">
    <citation type="journal article" date="2019" name="Commun. Biol.">
        <title>The bagworm genome reveals a unique fibroin gene that provides high tensile strength.</title>
        <authorList>
            <person name="Kono N."/>
            <person name="Nakamura H."/>
            <person name="Ohtoshi R."/>
            <person name="Tomita M."/>
            <person name="Numata K."/>
            <person name="Arakawa K."/>
        </authorList>
    </citation>
    <scope>NUCLEOTIDE SEQUENCE [LARGE SCALE GENOMIC DNA]</scope>
</reference>
<keyword evidence="3" id="KW-1185">Reference proteome</keyword>
<keyword evidence="1" id="KW-0472">Membrane</keyword>
<dbReference type="AlphaFoldDB" id="A0A4C1XF47"/>
<accession>A0A4C1XF47</accession>
<keyword evidence="1" id="KW-0812">Transmembrane</keyword>
<keyword evidence="1" id="KW-1133">Transmembrane helix</keyword>
<feature type="transmembrane region" description="Helical" evidence="1">
    <location>
        <begin position="87"/>
        <end position="111"/>
    </location>
</feature>
<organism evidence="2 3">
    <name type="scientific">Eumeta variegata</name>
    <name type="common">Bagworm moth</name>
    <name type="synonym">Eumeta japonica</name>
    <dbReference type="NCBI Taxonomy" id="151549"/>
    <lineage>
        <taxon>Eukaryota</taxon>
        <taxon>Metazoa</taxon>
        <taxon>Ecdysozoa</taxon>
        <taxon>Arthropoda</taxon>
        <taxon>Hexapoda</taxon>
        <taxon>Insecta</taxon>
        <taxon>Pterygota</taxon>
        <taxon>Neoptera</taxon>
        <taxon>Endopterygota</taxon>
        <taxon>Lepidoptera</taxon>
        <taxon>Glossata</taxon>
        <taxon>Ditrysia</taxon>
        <taxon>Tineoidea</taxon>
        <taxon>Psychidae</taxon>
        <taxon>Oiketicinae</taxon>
        <taxon>Eumeta</taxon>
    </lineage>
</organism>
<protein>
    <submittedName>
        <fullName evidence="2">Uncharacterized protein</fullName>
    </submittedName>
</protein>
<proteinExistence type="predicted"/>
<evidence type="ECO:0000256" key="1">
    <source>
        <dbReference type="SAM" id="Phobius"/>
    </source>
</evidence>